<feature type="transmembrane region" description="Helical" evidence="2">
    <location>
        <begin position="58"/>
        <end position="82"/>
    </location>
</feature>
<accession>A0AAN7X3V9</accession>
<proteinExistence type="predicted"/>
<protein>
    <submittedName>
        <fullName evidence="3">Uncharacterized protein</fullName>
    </submittedName>
</protein>
<dbReference type="EMBL" id="JAUZQC010000019">
    <property type="protein sequence ID" value="KAK5854106.1"/>
    <property type="molecule type" value="Genomic_DNA"/>
</dbReference>
<feature type="region of interest" description="Disordered" evidence="1">
    <location>
        <begin position="28"/>
        <end position="53"/>
    </location>
</feature>
<keyword evidence="2" id="KW-0472">Membrane</keyword>
<keyword evidence="4" id="KW-1185">Reference proteome</keyword>
<feature type="compositionally biased region" description="Polar residues" evidence="1">
    <location>
        <begin position="106"/>
        <end position="137"/>
    </location>
</feature>
<evidence type="ECO:0000313" key="4">
    <source>
        <dbReference type="Proteomes" id="UP001346869"/>
    </source>
</evidence>
<sequence>MYFLLSVTTNTPSLYTANQEITGSTGGEITIQCNNEKPTTSKDDTTGLDESNSDSSKLMAYIIPLSLLTFIVLVTVFIWFMLKRHMQIKEAASTTTVVEDEVTYSTIQHKTKTSSQKSPTESADDMTYSSVKATKQQHVPRVEA</sequence>
<gene>
    <name evidence="3" type="ORF">PBY51_015204</name>
</gene>
<comment type="caution">
    <text evidence="3">The sequence shown here is derived from an EMBL/GenBank/DDBJ whole genome shotgun (WGS) entry which is preliminary data.</text>
</comment>
<evidence type="ECO:0000256" key="2">
    <source>
        <dbReference type="SAM" id="Phobius"/>
    </source>
</evidence>
<evidence type="ECO:0000256" key="1">
    <source>
        <dbReference type="SAM" id="MobiDB-lite"/>
    </source>
</evidence>
<keyword evidence="2" id="KW-0812">Transmembrane</keyword>
<feature type="region of interest" description="Disordered" evidence="1">
    <location>
        <begin position="106"/>
        <end position="144"/>
    </location>
</feature>
<reference evidence="3 4" key="1">
    <citation type="journal article" date="2023" name="Genes (Basel)">
        <title>Chromosome-Level Genome Assembly and Circadian Gene Repertoire of the Patagonia Blennie Eleginops maclovinus-The Closest Ancestral Proxy of Antarctic Cryonotothenioids.</title>
        <authorList>
            <person name="Cheng C.C."/>
            <person name="Rivera-Colon A.G."/>
            <person name="Minhas B.F."/>
            <person name="Wilson L."/>
            <person name="Rayamajhi N."/>
            <person name="Vargas-Chacoff L."/>
            <person name="Catchen J.M."/>
        </authorList>
    </citation>
    <scope>NUCLEOTIDE SEQUENCE [LARGE SCALE GENOMIC DNA]</scope>
    <source>
        <strain evidence="3">JMC-PN-2008</strain>
    </source>
</reference>
<keyword evidence="2" id="KW-1133">Transmembrane helix</keyword>
<organism evidence="3 4">
    <name type="scientific">Eleginops maclovinus</name>
    <name type="common">Patagonian blennie</name>
    <name type="synonym">Eleginus maclovinus</name>
    <dbReference type="NCBI Taxonomy" id="56733"/>
    <lineage>
        <taxon>Eukaryota</taxon>
        <taxon>Metazoa</taxon>
        <taxon>Chordata</taxon>
        <taxon>Craniata</taxon>
        <taxon>Vertebrata</taxon>
        <taxon>Euteleostomi</taxon>
        <taxon>Actinopterygii</taxon>
        <taxon>Neopterygii</taxon>
        <taxon>Teleostei</taxon>
        <taxon>Neoteleostei</taxon>
        <taxon>Acanthomorphata</taxon>
        <taxon>Eupercaria</taxon>
        <taxon>Perciformes</taxon>
        <taxon>Notothenioidei</taxon>
        <taxon>Eleginopidae</taxon>
        <taxon>Eleginops</taxon>
    </lineage>
</organism>
<dbReference type="AlphaFoldDB" id="A0AAN7X3V9"/>
<dbReference type="Proteomes" id="UP001346869">
    <property type="component" value="Unassembled WGS sequence"/>
</dbReference>
<evidence type="ECO:0000313" key="3">
    <source>
        <dbReference type="EMBL" id="KAK5854106.1"/>
    </source>
</evidence>
<name>A0AAN7X3V9_ELEMC</name>
<reference evidence="3 4" key="2">
    <citation type="journal article" date="2023" name="Mol. Biol. Evol.">
        <title>Genomics of Secondarily Temperate Adaptation in the Only Non-Antarctic Icefish.</title>
        <authorList>
            <person name="Rivera-Colon A.G."/>
            <person name="Rayamajhi N."/>
            <person name="Minhas B.F."/>
            <person name="Madrigal G."/>
            <person name="Bilyk K.T."/>
            <person name="Yoon V."/>
            <person name="Hune M."/>
            <person name="Gregory S."/>
            <person name="Cheng C.H.C."/>
            <person name="Catchen J.M."/>
        </authorList>
    </citation>
    <scope>NUCLEOTIDE SEQUENCE [LARGE SCALE GENOMIC DNA]</scope>
    <source>
        <strain evidence="3">JMC-PN-2008</strain>
    </source>
</reference>